<proteinExistence type="predicted"/>
<dbReference type="EMBL" id="CP024199">
    <property type="protein sequence ID" value="AUG53934.1"/>
    <property type="molecule type" value="Genomic_DNA"/>
</dbReference>
<evidence type="ECO:0000313" key="2">
    <source>
        <dbReference type="EMBL" id="AUG53934.1"/>
    </source>
</evidence>
<sequence length="300" mass="33447">MDLTTSNLEALFKGYKTSFQQGFSSLGAEDDVAGMIATPVPSTTAVEVYPWLKSLPDLREWIGDRVVHSLESADFSIKNRKFELTEGVLRDKIDDDTYGMYGPLFQEMGRSARAHPNKLLVELIESNPLCYDGQNLFDTDHPVLDADGKETSISNDMGGAGSAWYVMDLSRFIKPFIFQKRRDYDFRSITNLNDSNVFMTDKFMYGVDARVNVGPGLWQLVVRSKQTLNAENYEAARLRLQGLLGDYGRPLGLAHTHTMVPSTLEGAARKVIGNSLAAGGETNEWFNTSKIILNRRLAAV</sequence>
<dbReference type="InterPro" id="IPR018774">
    <property type="entry name" value="Phage_Mu_GpT"/>
</dbReference>
<evidence type="ECO:0000313" key="3">
    <source>
        <dbReference type="Proteomes" id="UP000233458"/>
    </source>
</evidence>
<feature type="domain" description="Bacteriophage Mu GpT" evidence="1">
    <location>
        <begin position="8"/>
        <end position="294"/>
    </location>
</feature>
<keyword evidence="3" id="KW-1185">Reference proteome</keyword>
<reference evidence="2 3" key="1">
    <citation type="submission" date="2017-10" db="EMBL/GenBank/DDBJ databases">
        <title>Biodiversity and function of Thalassospira species in the particle-attached aromatic-hydrocarbon-degrading consortia from the surface seawater of the China South Sea.</title>
        <authorList>
            <person name="Dong C."/>
            <person name="Liu R."/>
            <person name="Shao Z."/>
        </authorList>
    </citation>
    <scope>NUCLEOTIDE SEQUENCE [LARGE SCALE GENOMIC DNA]</scope>
    <source>
        <strain evidence="2 3">CSC3H3</strain>
    </source>
</reference>
<dbReference type="RefSeq" id="WP_101285400.1">
    <property type="nucleotide sequence ID" value="NZ_CP024199.1"/>
</dbReference>
<gene>
    <name evidence="2" type="ORF">CSC3H3_15320</name>
</gene>
<organism evidence="2 3">
    <name type="scientific">Thalassospira marina</name>
    <dbReference type="NCBI Taxonomy" id="2048283"/>
    <lineage>
        <taxon>Bacteria</taxon>
        <taxon>Pseudomonadati</taxon>
        <taxon>Pseudomonadota</taxon>
        <taxon>Alphaproteobacteria</taxon>
        <taxon>Rhodospirillales</taxon>
        <taxon>Thalassospiraceae</taxon>
        <taxon>Thalassospira</taxon>
    </lineage>
</organism>
<protein>
    <recommendedName>
        <fullName evidence="1">Bacteriophage Mu GpT domain-containing protein</fullName>
    </recommendedName>
</protein>
<evidence type="ECO:0000259" key="1">
    <source>
        <dbReference type="Pfam" id="PF10124"/>
    </source>
</evidence>
<dbReference type="Pfam" id="PF10124">
    <property type="entry name" value="Mu-like_gpT"/>
    <property type="match status" value="1"/>
</dbReference>
<dbReference type="Proteomes" id="UP000233458">
    <property type="component" value="Chromosome"/>
</dbReference>
<accession>A0ABN5FQL1</accession>
<name>A0ABN5FQL1_9PROT</name>